<feature type="compositionally biased region" description="Low complexity" evidence="1">
    <location>
        <begin position="260"/>
        <end position="269"/>
    </location>
</feature>
<gene>
    <name evidence="2" type="ORF">L228DRAFT_247772</name>
</gene>
<sequence length="416" mass="47229">MSQRHSSSRDKHSRQRPSGPRAESRAPRDRARRERGSPSGHRHRRNESPAGPRPFPGPARDHELEESISPAHGRSDVGRRPSGRAEHGGPHESENSEPRTEYNEGRDHRRRRYRAADDNSRNVNGLTVDNEPTTTPHRTFNGPDIYTGATHAPHLDSSPLVASPVSPYTDTSTVRLLPSEQGTPSAGREQPRAERTRNAYVEEEEEESEPEREPSPPPPRSPRFRGHSQVHPQVSAPDLRKLQRESRASSTYLPRPSSPAPSTAFSTATGRSGYRTRRHGIGGAGNIVDSEGRHCSARQARRELQKERREAEAAAQSAAPVTQEEIEGHRLYGSVLNSTIYNVIHEERDDENRKKIRRRIRFLESKERKRKEPTFINKFLNILDQVFPGNFVAEHRESRKDEIKDLREQLTKKDRD</sequence>
<feature type="region of interest" description="Disordered" evidence="1">
    <location>
        <begin position="1"/>
        <end position="325"/>
    </location>
</feature>
<feature type="compositionally biased region" description="Polar residues" evidence="1">
    <location>
        <begin position="123"/>
        <end position="138"/>
    </location>
</feature>
<feature type="region of interest" description="Disordered" evidence="1">
    <location>
        <begin position="397"/>
        <end position="416"/>
    </location>
</feature>
<organism evidence="2 3">
    <name type="scientific">Xylona heveae (strain CBS 132557 / TC161)</name>
    <dbReference type="NCBI Taxonomy" id="1328760"/>
    <lineage>
        <taxon>Eukaryota</taxon>
        <taxon>Fungi</taxon>
        <taxon>Dikarya</taxon>
        <taxon>Ascomycota</taxon>
        <taxon>Pezizomycotina</taxon>
        <taxon>Xylonomycetes</taxon>
        <taxon>Xylonales</taxon>
        <taxon>Xylonaceae</taxon>
        <taxon>Xylona</taxon>
    </lineage>
</organism>
<dbReference type="RefSeq" id="XP_018187703.1">
    <property type="nucleotide sequence ID" value="XM_018332720.1"/>
</dbReference>
<evidence type="ECO:0000256" key="1">
    <source>
        <dbReference type="SAM" id="MobiDB-lite"/>
    </source>
</evidence>
<feature type="compositionally biased region" description="Basic and acidic residues" evidence="1">
    <location>
        <begin position="290"/>
        <end position="312"/>
    </location>
</feature>
<dbReference type="Proteomes" id="UP000076632">
    <property type="component" value="Unassembled WGS sequence"/>
</dbReference>
<dbReference type="InParanoid" id="A0A165GGA5"/>
<proteinExistence type="predicted"/>
<feature type="compositionally biased region" description="Basic and acidic residues" evidence="1">
    <location>
        <begin position="238"/>
        <end position="247"/>
    </location>
</feature>
<reference evidence="2 3" key="1">
    <citation type="journal article" date="2016" name="Fungal Biol.">
        <title>The genome of Xylona heveae provides a window into fungal endophytism.</title>
        <authorList>
            <person name="Gazis R."/>
            <person name="Kuo A."/>
            <person name="Riley R."/>
            <person name="LaButti K."/>
            <person name="Lipzen A."/>
            <person name="Lin J."/>
            <person name="Amirebrahimi M."/>
            <person name="Hesse C.N."/>
            <person name="Spatafora J.W."/>
            <person name="Henrissat B."/>
            <person name="Hainaut M."/>
            <person name="Grigoriev I.V."/>
            <person name="Hibbett D.S."/>
        </authorList>
    </citation>
    <scope>NUCLEOTIDE SEQUENCE [LARGE SCALE GENOMIC DNA]</scope>
    <source>
        <strain evidence="2 3">TC161</strain>
    </source>
</reference>
<dbReference type="EMBL" id="KV407459">
    <property type="protein sequence ID" value="KZF22148.1"/>
    <property type="molecule type" value="Genomic_DNA"/>
</dbReference>
<feature type="compositionally biased region" description="Polar residues" evidence="1">
    <location>
        <begin position="166"/>
        <end position="184"/>
    </location>
</feature>
<evidence type="ECO:0000313" key="3">
    <source>
        <dbReference type="Proteomes" id="UP000076632"/>
    </source>
</evidence>
<name>A0A165GGA5_XYLHT</name>
<evidence type="ECO:0000313" key="2">
    <source>
        <dbReference type="EMBL" id="KZF22148.1"/>
    </source>
</evidence>
<keyword evidence="3" id="KW-1185">Reference proteome</keyword>
<dbReference type="AlphaFoldDB" id="A0A165GGA5"/>
<accession>A0A165GGA5</accession>
<feature type="compositionally biased region" description="Basic and acidic residues" evidence="1">
    <location>
        <begin position="73"/>
        <end position="107"/>
    </location>
</feature>
<feature type="compositionally biased region" description="Basic and acidic residues" evidence="1">
    <location>
        <begin position="22"/>
        <end position="36"/>
    </location>
</feature>
<dbReference type="GeneID" id="28897857"/>
<protein>
    <submittedName>
        <fullName evidence="2">Uncharacterized protein</fullName>
    </submittedName>
</protein>
<feature type="compositionally biased region" description="Acidic residues" evidence="1">
    <location>
        <begin position="201"/>
        <end position="210"/>
    </location>
</feature>